<dbReference type="EnsemblBacteria" id="ABK78214">
    <property type="protein sequence ID" value="ABK78214"/>
    <property type="gene ID" value="CENSYa_1594"/>
</dbReference>
<sequence>MPAKHPRKMPLCGVHPDWHEKAPPGLPASRNRLRAGVRFHTGQCMVGPRSGPVWAGGNSSESCAHDRKMLNSCIGAYSVCRQKGQRRSG</sequence>
<proteinExistence type="predicted"/>
<dbReference type="Proteomes" id="UP000000758">
    <property type="component" value="Chromosome"/>
</dbReference>
<feature type="region of interest" description="Disordered" evidence="1">
    <location>
        <begin position="1"/>
        <end position="30"/>
    </location>
</feature>
<gene>
    <name evidence="2" type="ordered locus">CENSYa_1594</name>
</gene>
<reference evidence="2 3" key="1">
    <citation type="journal article" date="2006" name="Proc. Natl. Acad. Sci. U.S.A.">
        <title>Genomic analysis of the uncultivated marine crenarchaeote Cenarchaeum symbiosum.</title>
        <authorList>
            <person name="Hallam S.J."/>
            <person name="Konstantinidis K.T."/>
            <person name="Putnam N."/>
            <person name="Schleper C."/>
            <person name="Watanabe Y."/>
            <person name="Sugahara J."/>
            <person name="Preston C."/>
            <person name="de la Torre J."/>
            <person name="Richardson P.M."/>
            <person name="DeLong E.F."/>
        </authorList>
    </citation>
    <scope>NUCLEOTIDE SEQUENCE [LARGE SCALE GENOMIC DNA]</scope>
    <source>
        <strain evidence="3">A</strain>
    </source>
</reference>
<dbReference type="KEGG" id="csy:CENSYa_1594"/>
<evidence type="ECO:0000256" key="1">
    <source>
        <dbReference type="SAM" id="MobiDB-lite"/>
    </source>
</evidence>
<accession>A0RXZ7</accession>
<evidence type="ECO:0000313" key="2">
    <source>
        <dbReference type="EMBL" id="ABK78214.1"/>
    </source>
</evidence>
<keyword evidence="3" id="KW-1185">Reference proteome</keyword>
<protein>
    <submittedName>
        <fullName evidence="2">Uncharacterized protein</fullName>
    </submittedName>
</protein>
<dbReference type="STRING" id="414004.CENSYa_1594"/>
<dbReference type="HOGENOM" id="CLU_188832_0_0_2"/>
<dbReference type="EMBL" id="DP000238">
    <property type="protein sequence ID" value="ABK78214.1"/>
    <property type="molecule type" value="Genomic_DNA"/>
</dbReference>
<organism evidence="2 3">
    <name type="scientific">Cenarchaeum symbiosum (strain A)</name>
    <dbReference type="NCBI Taxonomy" id="414004"/>
    <lineage>
        <taxon>Archaea</taxon>
        <taxon>Nitrososphaerota</taxon>
        <taxon>Candidatus Cenarchaeales</taxon>
        <taxon>Candidatus Cenarchaeaceae</taxon>
        <taxon>Candidatus Cenarchaeum</taxon>
    </lineage>
</organism>
<dbReference type="AlphaFoldDB" id="A0RXZ7"/>
<name>A0RXZ7_CENSY</name>
<evidence type="ECO:0000313" key="3">
    <source>
        <dbReference type="Proteomes" id="UP000000758"/>
    </source>
</evidence>